<feature type="region of interest" description="Disordered" evidence="1">
    <location>
        <begin position="68"/>
        <end position="125"/>
    </location>
</feature>
<organism evidence="2 3">
    <name type="scientific">Pleurodeles waltl</name>
    <name type="common">Iberian ribbed newt</name>
    <dbReference type="NCBI Taxonomy" id="8319"/>
    <lineage>
        <taxon>Eukaryota</taxon>
        <taxon>Metazoa</taxon>
        <taxon>Chordata</taxon>
        <taxon>Craniata</taxon>
        <taxon>Vertebrata</taxon>
        <taxon>Euteleostomi</taxon>
        <taxon>Amphibia</taxon>
        <taxon>Batrachia</taxon>
        <taxon>Caudata</taxon>
        <taxon>Salamandroidea</taxon>
        <taxon>Salamandridae</taxon>
        <taxon>Pleurodelinae</taxon>
        <taxon>Pleurodeles</taxon>
    </lineage>
</organism>
<evidence type="ECO:0000313" key="2">
    <source>
        <dbReference type="EMBL" id="KAJ1199219.1"/>
    </source>
</evidence>
<dbReference type="Proteomes" id="UP001066276">
    <property type="component" value="Chromosome 2_1"/>
</dbReference>
<reference evidence="2" key="1">
    <citation type="journal article" date="2022" name="bioRxiv">
        <title>Sequencing and chromosome-scale assembly of the giantPleurodeles waltlgenome.</title>
        <authorList>
            <person name="Brown T."/>
            <person name="Elewa A."/>
            <person name="Iarovenko S."/>
            <person name="Subramanian E."/>
            <person name="Araus A.J."/>
            <person name="Petzold A."/>
            <person name="Susuki M."/>
            <person name="Suzuki K.-i.T."/>
            <person name="Hayashi T."/>
            <person name="Toyoda A."/>
            <person name="Oliveira C."/>
            <person name="Osipova E."/>
            <person name="Leigh N.D."/>
            <person name="Simon A."/>
            <person name="Yun M.H."/>
        </authorList>
    </citation>
    <scope>NUCLEOTIDE SEQUENCE</scope>
    <source>
        <strain evidence="2">20211129_DDA</strain>
        <tissue evidence="2">Liver</tissue>
    </source>
</reference>
<sequence>MFSDGSIRRRQILGDTNYEDFVKVYWEQWNGARADPSDMRRESVLQVQKVSTSFSGFNVPSLKIACVQEKDRSKRGRNLERGRREKQTYRDRRKQERDKHGERQKQERQKHGERQKQERQEQERD</sequence>
<accession>A0AAV7VCB7</accession>
<name>A0AAV7VCB7_PLEWA</name>
<comment type="caution">
    <text evidence="2">The sequence shown here is derived from an EMBL/GenBank/DDBJ whole genome shotgun (WGS) entry which is preliminary data.</text>
</comment>
<dbReference type="EMBL" id="JANPWB010000003">
    <property type="protein sequence ID" value="KAJ1199219.1"/>
    <property type="molecule type" value="Genomic_DNA"/>
</dbReference>
<dbReference type="AlphaFoldDB" id="A0AAV7VCB7"/>
<evidence type="ECO:0000313" key="3">
    <source>
        <dbReference type="Proteomes" id="UP001066276"/>
    </source>
</evidence>
<protein>
    <submittedName>
        <fullName evidence="2">Uncharacterized protein</fullName>
    </submittedName>
</protein>
<proteinExistence type="predicted"/>
<keyword evidence="3" id="KW-1185">Reference proteome</keyword>
<gene>
    <name evidence="2" type="ORF">NDU88_003057</name>
</gene>
<evidence type="ECO:0000256" key="1">
    <source>
        <dbReference type="SAM" id="MobiDB-lite"/>
    </source>
</evidence>